<gene>
    <name evidence="3" type="ORF">FRC0190_00523</name>
</gene>
<keyword evidence="1" id="KW-0812">Transmembrane</keyword>
<evidence type="ECO:0000313" key="3">
    <source>
        <dbReference type="EMBL" id="VZH84505.1"/>
    </source>
</evidence>
<name>A0A6I8MFZ0_9CORY</name>
<organism evidence="3 4">
    <name type="scientific">Corynebacterium rouxii</name>
    <dbReference type="NCBI Taxonomy" id="2719119"/>
    <lineage>
        <taxon>Bacteria</taxon>
        <taxon>Bacillati</taxon>
        <taxon>Actinomycetota</taxon>
        <taxon>Actinomycetes</taxon>
        <taxon>Mycobacteriales</taxon>
        <taxon>Corynebacteriaceae</taxon>
        <taxon>Corynebacterium</taxon>
    </lineage>
</organism>
<reference evidence="3 4" key="1">
    <citation type="submission" date="2019-11" db="EMBL/GenBank/DDBJ databases">
        <authorList>
            <person name="Brisse S."/>
        </authorList>
    </citation>
    <scope>NUCLEOTIDE SEQUENCE [LARGE SCALE GENOMIC DNA]</scope>
    <source>
        <strain evidence="3">FRC0190</strain>
    </source>
</reference>
<feature type="chain" id="PRO_5039649593" evidence="2">
    <location>
        <begin position="30"/>
        <end position="309"/>
    </location>
</feature>
<dbReference type="AlphaFoldDB" id="A0A6I8MFZ0"/>
<evidence type="ECO:0000256" key="2">
    <source>
        <dbReference type="SAM" id="SignalP"/>
    </source>
</evidence>
<feature type="signal peptide" evidence="2">
    <location>
        <begin position="1"/>
        <end position="29"/>
    </location>
</feature>
<dbReference type="EMBL" id="LR738855">
    <property type="protein sequence ID" value="VZH84505.1"/>
    <property type="molecule type" value="Genomic_DNA"/>
</dbReference>
<evidence type="ECO:0000256" key="1">
    <source>
        <dbReference type="SAM" id="Phobius"/>
    </source>
</evidence>
<keyword evidence="1" id="KW-0472">Membrane</keyword>
<sequence>MLYMPRPRPLMACTLALAVISGASTISVAIPQTVAIASEPTIDAMVEGYYHTPASDGNKYSNSIATFAYISKKRHMYHSAARDQHYDNFYTSRDKAIALTEIHHRSERACFIGKARVVLSLLQSEGNKLARAIDISQVGIDLKTSKQALPLLTESIASHTVLHSNETDPQKKKAIEKRIKLSEEGKSALTDIINDLESNNDTYEYDAFSVINWGVSSEILHKNHHVHVMPVNVPELEIFSTSVDSKTDKIEVEKSARKNRLAMAATLPMPEPVNTANAQSTGWKYAITFFKYFGIIAGLISLIVSFLPR</sequence>
<keyword evidence="1" id="KW-1133">Transmembrane helix</keyword>
<dbReference type="Proteomes" id="UP000423525">
    <property type="component" value="Chromosome"/>
</dbReference>
<accession>A0A6I8MFZ0</accession>
<proteinExistence type="predicted"/>
<evidence type="ECO:0000313" key="4">
    <source>
        <dbReference type="Proteomes" id="UP000423525"/>
    </source>
</evidence>
<protein>
    <submittedName>
        <fullName evidence="3">Uncharacterized protein</fullName>
    </submittedName>
</protein>
<keyword evidence="2" id="KW-0732">Signal</keyword>
<dbReference type="KEGG" id="crf:FRC0190_00523"/>
<feature type="transmembrane region" description="Helical" evidence="1">
    <location>
        <begin position="289"/>
        <end position="307"/>
    </location>
</feature>